<dbReference type="PANTHER" id="PTHR36460">
    <property type="entry name" value="UPF0132 DOMAIN PROTEIN (AFU_ORTHOLOGUE AFUA_3G10255)"/>
    <property type="match status" value="1"/>
</dbReference>
<keyword evidence="2 6" id="KW-0812">Transmembrane</keyword>
<feature type="compositionally biased region" description="Basic residues" evidence="5">
    <location>
        <begin position="20"/>
        <end position="33"/>
    </location>
</feature>
<evidence type="ECO:0000256" key="4">
    <source>
        <dbReference type="ARBA" id="ARBA00023136"/>
    </source>
</evidence>
<dbReference type="GO" id="GO:0016020">
    <property type="term" value="C:membrane"/>
    <property type="evidence" value="ECO:0007669"/>
    <property type="project" value="UniProtKB-SubCell"/>
</dbReference>
<comment type="subcellular location">
    <subcellularLocation>
        <location evidence="1">Membrane</location>
        <topology evidence="1">Multi-pass membrane protein</topology>
    </subcellularLocation>
</comment>
<keyword evidence="8" id="KW-1185">Reference proteome</keyword>
<gene>
    <name evidence="7" type="ORF">BZG36_03237</name>
</gene>
<organism evidence="7 8">
    <name type="scientific">Bifiguratus adelaidae</name>
    <dbReference type="NCBI Taxonomy" id="1938954"/>
    <lineage>
        <taxon>Eukaryota</taxon>
        <taxon>Fungi</taxon>
        <taxon>Fungi incertae sedis</taxon>
        <taxon>Mucoromycota</taxon>
        <taxon>Mucoromycotina</taxon>
        <taxon>Endogonomycetes</taxon>
        <taxon>Endogonales</taxon>
        <taxon>Endogonales incertae sedis</taxon>
        <taxon>Bifiguratus</taxon>
    </lineage>
</organism>
<dbReference type="AlphaFoldDB" id="A0A261Y071"/>
<evidence type="ECO:0000256" key="6">
    <source>
        <dbReference type="SAM" id="Phobius"/>
    </source>
</evidence>
<reference evidence="7 8" key="1">
    <citation type="journal article" date="2017" name="Mycologia">
        <title>Bifiguratus adelaidae, gen. et sp. nov., a new member of Mucoromycotina in endophytic and soil-dwelling habitats.</title>
        <authorList>
            <person name="Torres-Cruz T.J."/>
            <person name="Billingsley Tobias T.L."/>
            <person name="Almatruk M."/>
            <person name="Hesse C."/>
            <person name="Kuske C.R."/>
            <person name="Desiro A."/>
            <person name="Benucci G.M."/>
            <person name="Bonito G."/>
            <person name="Stajich J.E."/>
            <person name="Dunlap C."/>
            <person name="Arnold A.E."/>
            <person name="Porras-Alfaro A."/>
        </authorList>
    </citation>
    <scope>NUCLEOTIDE SEQUENCE [LARGE SCALE GENOMIC DNA]</scope>
    <source>
        <strain evidence="7 8">AZ0501</strain>
    </source>
</reference>
<comment type="caution">
    <text evidence="7">The sequence shown here is derived from an EMBL/GenBank/DDBJ whole genome shotgun (WGS) entry which is preliminary data.</text>
</comment>
<feature type="transmembrane region" description="Helical" evidence="6">
    <location>
        <begin position="160"/>
        <end position="179"/>
    </location>
</feature>
<feature type="transmembrane region" description="Helical" evidence="6">
    <location>
        <begin position="131"/>
        <end position="148"/>
    </location>
</feature>
<feature type="compositionally biased region" description="Low complexity" evidence="5">
    <location>
        <begin position="40"/>
        <end position="52"/>
    </location>
</feature>
<evidence type="ECO:0000313" key="8">
    <source>
        <dbReference type="Proteomes" id="UP000242875"/>
    </source>
</evidence>
<proteinExistence type="predicted"/>
<dbReference type="PANTHER" id="PTHR36460:SF1">
    <property type="entry name" value="UPF0132 DOMAIN PROTEIN (AFU_ORTHOLOGUE AFUA_3G10255)"/>
    <property type="match status" value="1"/>
</dbReference>
<keyword evidence="3 6" id="KW-1133">Transmembrane helix</keyword>
<protein>
    <submittedName>
        <fullName evidence="7">Uncharacterized protein</fullName>
    </submittedName>
</protein>
<name>A0A261Y071_9FUNG</name>
<evidence type="ECO:0000313" key="7">
    <source>
        <dbReference type="EMBL" id="OZJ03968.1"/>
    </source>
</evidence>
<keyword evidence="4 6" id="KW-0472">Membrane</keyword>
<dbReference type="OrthoDB" id="5546837at2759"/>
<evidence type="ECO:0000256" key="5">
    <source>
        <dbReference type="SAM" id="MobiDB-lite"/>
    </source>
</evidence>
<accession>A0A261Y071</accession>
<dbReference type="Proteomes" id="UP000242875">
    <property type="component" value="Unassembled WGS sequence"/>
</dbReference>
<evidence type="ECO:0000256" key="3">
    <source>
        <dbReference type="ARBA" id="ARBA00022989"/>
    </source>
</evidence>
<sequence length="228" mass="24583">MSSNFTDFSPYQPAPDENRQKKHASSSSSKKKGVLGSIPSLSSGSNGKASSGKYQPIGGSGAGQDQYQHQQNFSSYQSGGYSGGSDFVGGGGQSSWDVEQGFGNASESSGMAATRVNKYETSLPIRVDVEAALTYVLGAVTGVFFLIAEQKNDYVRFHAWQSSLLFLVLMIVEFIIMFISNFLAWTGIFVGIALALYLAWHAYVDGAALERYMVPYIGPIASEWTDSE</sequence>
<evidence type="ECO:0000256" key="1">
    <source>
        <dbReference type="ARBA" id="ARBA00004141"/>
    </source>
</evidence>
<feature type="region of interest" description="Disordered" evidence="5">
    <location>
        <begin position="1"/>
        <end position="66"/>
    </location>
</feature>
<feature type="transmembrane region" description="Helical" evidence="6">
    <location>
        <begin position="185"/>
        <end position="204"/>
    </location>
</feature>
<evidence type="ECO:0000256" key="2">
    <source>
        <dbReference type="ARBA" id="ARBA00022692"/>
    </source>
</evidence>
<dbReference type="EMBL" id="MVBO01000060">
    <property type="protein sequence ID" value="OZJ03968.1"/>
    <property type="molecule type" value="Genomic_DNA"/>
</dbReference>